<proteinExistence type="predicted"/>
<sequence>MPEDDNKDKFTIPITVNIGANTDSAHKQIIEDINEIETDARIGIDSAYFKNRLDELKKNFKTKSIADLRVGINTKSNQINLVKRNLIEEKEAIKQAYAFKKASFKEELKQLESTPTTAETKVHAKSLKSSLKEIEVEEKSKLKEADERANTQVNRLKADRDIESQFFKERMTQEQDNLRGQKQAQRFKDREENRIRREEEKRIKKTFQETSRLMRSGLSYEQAREEGEKRARQTEGEYYKKRLKQLKENGIATSEFSKAIAKLKKNTSFLTQTMANITGNLISNMASFITSGLKDGFSATKNRDMSKAHAHIKRGGRNFDALRELYKANPNKMPKLTQGESINFEIIKQMNQRGIDFNSEAEIIAGSLNLENMYALRGGNTTNATLKGIELALSLVETQYANIGEAFNIVESLGRGELSGLYGIARKLGAKGGRYTELGLQDRERKYATSQKGTTLIEEDLALVMQLLKGKIANTEGVKEKLDLHKNISKASYFTAEKQAQASDFIAHKTGATIKATSNWYEANQIQKEKLKENLSFKEYRKQELKKKKHIYDKIKPLGNYSTTQEYIPDFIDNSVEKKGDDYYVKSHSKGYMGGVEKRKLNKAEVDAYLKFKGDDDIIHSQWQKAREQGQTPEDILQNGMTKSSSKDISHINTEGINKSLASTTTAISNFTNAVSNATQQLNTRFPLSKTTLKDSIGRS</sequence>
<dbReference type="KEGG" id="btur:DB313_05780"/>
<gene>
    <name evidence="2" type="ORF">DB313_05780</name>
</gene>
<organism evidence="2 3">
    <name type="scientific">Borrelia turcica IST7</name>
    <dbReference type="NCBI Taxonomy" id="1104446"/>
    <lineage>
        <taxon>Bacteria</taxon>
        <taxon>Pseudomonadati</taxon>
        <taxon>Spirochaetota</taxon>
        <taxon>Spirochaetia</taxon>
        <taxon>Spirochaetales</taxon>
        <taxon>Borreliaceae</taxon>
        <taxon>Borrelia</taxon>
    </lineage>
</organism>
<evidence type="ECO:0000313" key="2">
    <source>
        <dbReference type="EMBL" id="AYE37009.1"/>
    </source>
</evidence>
<dbReference type="RefSeq" id="WP_120104930.1">
    <property type="nucleotide sequence ID" value="NZ_CP028888.1"/>
</dbReference>
<evidence type="ECO:0000313" key="3">
    <source>
        <dbReference type="Proteomes" id="UP000275571"/>
    </source>
</evidence>
<reference evidence="2 3" key="1">
    <citation type="journal article" date="2018" name="Infect. Genet. Evol.">
        <title>Genome-wide analysis of Borrelia turcica and 'Candidatus Borrelia tachyglossi' shows relapsing fever-like genomes with unique genomic links to Lyme disease Borrelia.</title>
        <authorList>
            <person name="Gofton A.W."/>
            <person name="Margos G."/>
            <person name="Fingerle V."/>
            <person name="Hepner S."/>
            <person name="Loh S.M."/>
            <person name="Ryan U."/>
            <person name="Irwin P."/>
            <person name="Oskam C.L."/>
        </authorList>
    </citation>
    <scope>NUCLEOTIDE SEQUENCE [LARGE SCALE GENOMIC DNA]</scope>
    <source>
        <strain evidence="2 3">IST7</strain>
        <plasmid evidence="2">cp33</plasmid>
    </source>
</reference>
<dbReference type="Proteomes" id="UP000275571">
    <property type="component" value="Plasmid cp33"/>
</dbReference>
<dbReference type="EMBL" id="CP028888">
    <property type="protein sequence ID" value="AYE37009.1"/>
    <property type="molecule type" value="Genomic_DNA"/>
</dbReference>
<name>A0A386PQ56_9SPIR</name>
<accession>A0A386PQ56</accession>
<dbReference type="AlphaFoldDB" id="A0A386PQ56"/>
<geneLocation type="plasmid" evidence="2 3">
    <name>cp33</name>
</geneLocation>
<feature type="region of interest" description="Disordered" evidence="1">
    <location>
        <begin position="173"/>
        <end position="195"/>
    </location>
</feature>
<feature type="compositionally biased region" description="Basic and acidic residues" evidence="1">
    <location>
        <begin position="186"/>
        <end position="195"/>
    </location>
</feature>
<protein>
    <submittedName>
        <fullName evidence="2">Uncharacterized protein</fullName>
    </submittedName>
</protein>
<keyword evidence="3" id="KW-1185">Reference proteome</keyword>
<keyword evidence="2" id="KW-0614">Plasmid</keyword>
<evidence type="ECO:0000256" key="1">
    <source>
        <dbReference type="SAM" id="MobiDB-lite"/>
    </source>
</evidence>